<dbReference type="EMBL" id="JAAGXA010000009">
    <property type="protein sequence ID" value="NEN79323.1"/>
    <property type="molecule type" value="Genomic_DNA"/>
</dbReference>
<feature type="region of interest" description="Disordered" evidence="1">
    <location>
        <begin position="69"/>
        <end position="119"/>
    </location>
</feature>
<dbReference type="Pfam" id="PF19664">
    <property type="entry name" value="DUF6167"/>
    <property type="match status" value="1"/>
</dbReference>
<protein>
    <submittedName>
        <fullName evidence="2">Uncharacterized protein</fullName>
    </submittedName>
</protein>
<reference evidence="2 3" key="1">
    <citation type="journal article" date="2014" name="Int. J. Syst. Evol. Microbiol.">
        <title>Nocardioides zeae sp. nov., isolated from the stem of Zea mays.</title>
        <authorList>
            <person name="Glaeser S.P."/>
            <person name="McInroy J.A."/>
            <person name="Busse H.J."/>
            <person name="Kampfer P."/>
        </authorList>
    </citation>
    <scope>NUCLEOTIDE SEQUENCE [LARGE SCALE GENOMIC DNA]</scope>
    <source>
        <strain evidence="2 3">JCM 30728</strain>
    </source>
</reference>
<name>A0A6P0HL30_9ACTN</name>
<evidence type="ECO:0000313" key="2">
    <source>
        <dbReference type="EMBL" id="NEN79323.1"/>
    </source>
</evidence>
<dbReference type="AlphaFoldDB" id="A0A6P0HL30"/>
<evidence type="ECO:0000256" key="1">
    <source>
        <dbReference type="SAM" id="MobiDB-lite"/>
    </source>
</evidence>
<keyword evidence="3" id="KW-1185">Reference proteome</keyword>
<dbReference type="RefSeq" id="WP_163772867.1">
    <property type="nucleotide sequence ID" value="NZ_JAAGXA010000009.1"/>
</dbReference>
<organism evidence="2 3">
    <name type="scientific">Nocardioides zeae</name>
    <dbReference type="NCBI Taxonomy" id="1457234"/>
    <lineage>
        <taxon>Bacteria</taxon>
        <taxon>Bacillati</taxon>
        <taxon>Actinomycetota</taxon>
        <taxon>Actinomycetes</taxon>
        <taxon>Propionibacteriales</taxon>
        <taxon>Nocardioidaceae</taxon>
        <taxon>Nocardioides</taxon>
    </lineage>
</organism>
<dbReference type="InterPro" id="IPR046165">
    <property type="entry name" value="DUF6167"/>
</dbReference>
<accession>A0A6P0HL30</accession>
<proteinExistence type="predicted"/>
<dbReference type="Proteomes" id="UP000468687">
    <property type="component" value="Unassembled WGS sequence"/>
</dbReference>
<evidence type="ECO:0000313" key="3">
    <source>
        <dbReference type="Proteomes" id="UP000468687"/>
    </source>
</evidence>
<feature type="compositionally biased region" description="Basic and acidic residues" evidence="1">
    <location>
        <begin position="93"/>
        <end position="119"/>
    </location>
</feature>
<sequence length="119" mass="12664">MNRAVWFAAGTGVGVYAVVRARRLAEALTPDGARDRLAGLRLGARLMAEEFTTGAAERDAELRERLGLVPHGVPELTPGAASREVPGTIAAPEHPEHLDQHSHHRSPGADDRATEEGTS</sequence>
<gene>
    <name evidence="2" type="ORF">G3T38_13650</name>
</gene>
<comment type="caution">
    <text evidence="2">The sequence shown here is derived from an EMBL/GenBank/DDBJ whole genome shotgun (WGS) entry which is preliminary data.</text>
</comment>